<feature type="signal peptide" evidence="1">
    <location>
        <begin position="1"/>
        <end position="19"/>
    </location>
</feature>
<name>A0A3D9H7N1_9FLAO</name>
<evidence type="ECO:0000313" key="3">
    <source>
        <dbReference type="Proteomes" id="UP000256980"/>
    </source>
</evidence>
<keyword evidence="1" id="KW-0732">Signal</keyword>
<accession>A0A3D9H7N1</accession>
<evidence type="ECO:0000256" key="1">
    <source>
        <dbReference type="SAM" id="SignalP"/>
    </source>
</evidence>
<proteinExistence type="predicted"/>
<sequence length="190" mass="20996">MKKILFPLLAIVLLFSCSSDDDSNGSQNACDFDIPFMVEGNKWTMNATQFGFDAGQVENELIGCGNSGMEVLITTPNGNISNNWKQEDGYLWTDANDAADNDGYNRVYKINAELGDVFTYTKNDGTVSTTEVIEIDAVITVPAGTFVCDVYKKTSTSVINETLLMWNHEVGQIKTDSGFVIFELDSYDFN</sequence>
<organism evidence="2 3">
    <name type="scientific">Winogradskyella eximia</name>
    <dbReference type="NCBI Taxonomy" id="262006"/>
    <lineage>
        <taxon>Bacteria</taxon>
        <taxon>Pseudomonadati</taxon>
        <taxon>Bacteroidota</taxon>
        <taxon>Flavobacteriia</taxon>
        <taxon>Flavobacteriales</taxon>
        <taxon>Flavobacteriaceae</taxon>
        <taxon>Winogradskyella</taxon>
    </lineage>
</organism>
<dbReference type="AlphaFoldDB" id="A0A3D9H7N1"/>
<protein>
    <recommendedName>
        <fullName evidence="4">Lipocalin-like protein</fullName>
    </recommendedName>
</protein>
<comment type="caution">
    <text evidence="2">The sequence shown here is derived from an EMBL/GenBank/DDBJ whole genome shotgun (WGS) entry which is preliminary data.</text>
</comment>
<evidence type="ECO:0000313" key="2">
    <source>
        <dbReference type="EMBL" id="RED45479.1"/>
    </source>
</evidence>
<feature type="chain" id="PRO_5017816840" description="Lipocalin-like protein" evidence="1">
    <location>
        <begin position="20"/>
        <end position="190"/>
    </location>
</feature>
<evidence type="ECO:0008006" key="4">
    <source>
        <dbReference type="Google" id="ProtNLM"/>
    </source>
</evidence>
<dbReference type="EMBL" id="QRDV01000002">
    <property type="protein sequence ID" value="RED45479.1"/>
    <property type="molecule type" value="Genomic_DNA"/>
</dbReference>
<dbReference type="RefSeq" id="WP_115816778.1">
    <property type="nucleotide sequence ID" value="NZ_QRDV01000002.1"/>
</dbReference>
<dbReference type="PROSITE" id="PS51257">
    <property type="entry name" value="PROKAR_LIPOPROTEIN"/>
    <property type="match status" value="1"/>
</dbReference>
<reference evidence="2 3" key="1">
    <citation type="submission" date="2018-07" db="EMBL/GenBank/DDBJ databases">
        <title>Genomic Encyclopedia of Type Strains, Phase III (KMG-III): the genomes of soil and plant-associated and newly described type strains.</title>
        <authorList>
            <person name="Whitman W."/>
        </authorList>
    </citation>
    <scope>NUCLEOTIDE SEQUENCE [LARGE SCALE GENOMIC DNA]</scope>
    <source>
        <strain evidence="2 3">CECT 7946</strain>
    </source>
</reference>
<dbReference type="Proteomes" id="UP000256980">
    <property type="component" value="Unassembled WGS sequence"/>
</dbReference>
<keyword evidence="3" id="KW-1185">Reference proteome</keyword>
<gene>
    <name evidence="2" type="ORF">DFQ10_102352</name>
</gene>
<dbReference type="OrthoDB" id="1369329at2"/>